<evidence type="ECO:0000313" key="3">
    <source>
        <dbReference type="Proteomes" id="UP000041601"/>
    </source>
</evidence>
<feature type="region of interest" description="Disordered" evidence="1">
    <location>
        <begin position="301"/>
        <end position="320"/>
    </location>
</feature>
<dbReference type="EMBL" id="CPXJ01000041">
    <property type="protein sequence ID" value="CNE16845.1"/>
    <property type="molecule type" value="Genomic_DNA"/>
</dbReference>
<feature type="region of interest" description="Disordered" evidence="1">
    <location>
        <begin position="188"/>
        <end position="224"/>
    </location>
</feature>
<feature type="compositionally biased region" description="Acidic residues" evidence="1">
    <location>
        <begin position="311"/>
        <end position="320"/>
    </location>
</feature>
<dbReference type="PIRSF" id="PIRSF029215">
    <property type="entry name" value="UCP029215"/>
    <property type="match status" value="1"/>
</dbReference>
<dbReference type="Proteomes" id="UP000041601">
    <property type="component" value="Unassembled WGS sequence"/>
</dbReference>
<evidence type="ECO:0000256" key="1">
    <source>
        <dbReference type="SAM" id="MobiDB-lite"/>
    </source>
</evidence>
<dbReference type="RefSeq" id="WP_229765282.1">
    <property type="nucleotide sequence ID" value="NZ_CPXJ01000041.1"/>
</dbReference>
<evidence type="ECO:0000313" key="2">
    <source>
        <dbReference type="EMBL" id="CNE16845.1"/>
    </source>
</evidence>
<accession>A0ABP1YBB9</accession>
<proteinExistence type="predicted"/>
<dbReference type="Pfam" id="PF09979">
    <property type="entry name" value="DUF2213"/>
    <property type="match status" value="1"/>
</dbReference>
<comment type="caution">
    <text evidence="2">The sequence shown here is derived from an EMBL/GenBank/DDBJ whole genome shotgun (WGS) entry which is preliminary data.</text>
</comment>
<reference evidence="2 3" key="1">
    <citation type="submission" date="2015-03" db="EMBL/GenBank/DDBJ databases">
        <authorList>
            <consortium name="Pathogen Informatics"/>
            <person name="Murphy D."/>
        </authorList>
    </citation>
    <scope>NUCLEOTIDE SEQUENCE [LARGE SCALE GENOMIC DNA]</scope>
    <source>
        <strain evidence="2 3">IP05342</strain>
    </source>
</reference>
<organism evidence="2 3">
    <name type="scientific">Yersinia enterocolitica</name>
    <dbReference type="NCBI Taxonomy" id="630"/>
    <lineage>
        <taxon>Bacteria</taxon>
        <taxon>Pseudomonadati</taxon>
        <taxon>Pseudomonadota</taxon>
        <taxon>Gammaproteobacteria</taxon>
        <taxon>Enterobacterales</taxon>
        <taxon>Yersiniaceae</taxon>
        <taxon>Yersinia</taxon>
    </lineage>
</organism>
<dbReference type="InterPro" id="IPR016913">
    <property type="entry name" value="UCP029215"/>
</dbReference>
<gene>
    <name evidence="2" type="ORF">ERS137959_03155</name>
</gene>
<sequence length="320" mass="35318">MQQYLASELGLKDRSPGQIVNVYRPPTEVFDPVSLASYDNKDVTIDHPDDLVNAQTFKQVTAGHAISPGRQDVDDPDYVVVDLLIKDQYAIDAINQNKEELSAGYTSEYRYAPGIAPCGTAYEFIQCTITINHIALCDQARAGHLARLFDRNPKGVTPMYKVVLDSGARVEVADEATQQLIQSSMDALKKRVSDAEEGQEKAEASKDEAEQKKEEAEAKADAKDEEIEALKEKSSEDAISKRLADVVAARDSAIKIAGAEFSCDAVDPLKIKRAALDSAGIKCRKYTSWDKAPDAYVSAYFDAEEERRENEDDDDPDDKN</sequence>
<protein>
    <submittedName>
        <fullName evidence="2">Uncharacterized protein conserved in bacteria</fullName>
    </submittedName>
</protein>
<name>A0ABP1YBB9_YEREN</name>
<keyword evidence="3" id="KW-1185">Reference proteome</keyword>